<evidence type="ECO:0000313" key="10">
    <source>
        <dbReference type="Proteomes" id="UP000007648"/>
    </source>
</evidence>
<organism evidence="9 10">
    <name type="scientific">Sarcophilus harrisii</name>
    <name type="common">Tasmanian devil</name>
    <name type="synonym">Sarcophilus laniarius</name>
    <dbReference type="NCBI Taxonomy" id="9305"/>
    <lineage>
        <taxon>Eukaryota</taxon>
        <taxon>Metazoa</taxon>
        <taxon>Chordata</taxon>
        <taxon>Craniata</taxon>
        <taxon>Vertebrata</taxon>
        <taxon>Euteleostomi</taxon>
        <taxon>Mammalia</taxon>
        <taxon>Metatheria</taxon>
        <taxon>Dasyuromorphia</taxon>
        <taxon>Dasyuridae</taxon>
        <taxon>Sarcophilus</taxon>
    </lineage>
</organism>
<feature type="domain" description="MARVEL" evidence="8">
    <location>
        <begin position="17"/>
        <end position="137"/>
    </location>
</feature>
<dbReference type="InterPro" id="IPR050578">
    <property type="entry name" value="MARVEL-CKLF_proteins"/>
</dbReference>
<dbReference type="KEGG" id="shr:100922176"/>
<dbReference type="PROSITE" id="PS51225">
    <property type="entry name" value="MARVEL"/>
    <property type="match status" value="1"/>
</dbReference>
<dbReference type="PANTHER" id="PTHR22776">
    <property type="entry name" value="MARVEL-CONTAINING POTENTIAL LIPID RAFT-ASSOCIATED PROTEIN"/>
    <property type="match status" value="1"/>
</dbReference>
<dbReference type="InParanoid" id="A0A7N4PGK5"/>
<evidence type="ECO:0000256" key="2">
    <source>
        <dbReference type="ARBA" id="ARBA00022692"/>
    </source>
</evidence>
<feature type="compositionally biased region" description="Basic residues" evidence="6">
    <location>
        <begin position="147"/>
        <end position="167"/>
    </location>
</feature>
<accession>A0A7N4PGK5</accession>
<dbReference type="AlphaFoldDB" id="A0A7N4PGK5"/>
<evidence type="ECO:0000256" key="5">
    <source>
        <dbReference type="PROSITE-ProRule" id="PRU00581"/>
    </source>
</evidence>
<keyword evidence="3 7" id="KW-1133">Transmembrane helix</keyword>
<dbReference type="OrthoDB" id="5976667at2759"/>
<feature type="transmembrane region" description="Helical" evidence="7">
    <location>
        <begin position="110"/>
        <end position="133"/>
    </location>
</feature>
<evidence type="ECO:0000256" key="3">
    <source>
        <dbReference type="ARBA" id="ARBA00022989"/>
    </source>
</evidence>
<feature type="transmembrane region" description="Helical" evidence="7">
    <location>
        <begin position="27"/>
        <end position="43"/>
    </location>
</feature>
<evidence type="ECO:0000313" key="9">
    <source>
        <dbReference type="Ensembl" id="ENSSHAP00000038074.1"/>
    </source>
</evidence>
<name>A0A7N4PGK5_SARHA</name>
<sequence>MESQINSDEERRTVWGFLVSIKGIVKMIRLVLIIVALIIYIVAQAPETYIVITTLEAITVFFFVILYLLRLDLVLKFLFWPLLDIINSLMTIVFLMIVSVLSLIPETKIQIAVAGILGIVATVFTVADAALIYRKLMFNPSGPYEKRRTHEKKRRSRHSRHSHHSYHPRLSQEKDEDL</sequence>
<feature type="transmembrane region" description="Helical" evidence="7">
    <location>
        <begin position="49"/>
        <end position="69"/>
    </location>
</feature>
<evidence type="ECO:0000256" key="1">
    <source>
        <dbReference type="ARBA" id="ARBA00004141"/>
    </source>
</evidence>
<dbReference type="Ensembl" id="ENSSHAT00000043029.1">
    <property type="protein sequence ID" value="ENSSHAP00000038074.1"/>
    <property type="gene ID" value="ENSSHAG00000029822.1"/>
</dbReference>
<dbReference type="GO" id="GO:0016020">
    <property type="term" value="C:membrane"/>
    <property type="evidence" value="ECO:0007669"/>
    <property type="project" value="UniProtKB-SubCell"/>
</dbReference>
<dbReference type="Proteomes" id="UP000007648">
    <property type="component" value="Unassembled WGS sequence"/>
</dbReference>
<evidence type="ECO:0000256" key="6">
    <source>
        <dbReference type="SAM" id="MobiDB-lite"/>
    </source>
</evidence>
<reference evidence="9 10" key="1">
    <citation type="journal article" date="2011" name="Proc. Natl. Acad. Sci. U.S.A.">
        <title>Genetic diversity and population structure of the endangered marsupial Sarcophilus harrisii (Tasmanian devil).</title>
        <authorList>
            <person name="Miller W."/>
            <person name="Hayes V.M."/>
            <person name="Ratan A."/>
            <person name="Petersen D.C."/>
            <person name="Wittekindt N.E."/>
            <person name="Miller J."/>
            <person name="Walenz B."/>
            <person name="Knight J."/>
            <person name="Qi J."/>
            <person name="Zhao F."/>
            <person name="Wang Q."/>
            <person name="Bedoya-Reina O.C."/>
            <person name="Katiyar N."/>
            <person name="Tomsho L.P."/>
            <person name="Kasson L.M."/>
            <person name="Hardie R.A."/>
            <person name="Woodbridge P."/>
            <person name="Tindall E.A."/>
            <person name="Bertelsen M.F."/>
            <person name="Dixon D."/>
            <person name="Pyecroft S."/>
            <person name="Helgen K.M."/>
            <person name="Lesk A.M."/>
            <person name="Pringle T.H."/>
            <person name="Patterson N."/>
            <person name="Zhang Y."/>
            <person name="Kreiss A."/>
            <person name="Woods G.M."/>
            <person name="Jones M.E."/>
            <person name="Schuster S.C."/>
        </authorList>
    </citation>
    <scope>NUCLEOTIDE SEQUENCE [LARGE SCALE GENOMIC DNA]</scope>
</reference>
<dbReference type="InterPro" id="IPR008253">
    <property type="entry name" value="Marvel"/>
</dbReference>
<gene>
    <name evidence="9" type="primary">LOC100922176</name>
</gene>
<evidence type="ECO:0000256" key="4">
    <source>
        <dbReference type="ARBA" id="ARBA00023136"/>
    </source>
</evidence>
<keyword evidence="10" id="KW-1185">Reference proteome</keyword>
<protein>
    <recommendedName>
        <fullName evidence="8">MARVEL domain-containing protein</fullName>
    </recommendedName>
</protein>
<proteinExistence type="predicted"/>
<keyword evidence="2 5" id="KW-0812">Transmembrane</keyword>
<dbReference type="FunCoup" id="A0A7N4PGK5">
    <property type="interactions" value="44"/>
</dbReference>
<reference evidence="9" key="2">
    <citation type="submission" date="2025-08" db="UniProtKB">
        <authorList>
            <consortium name="Ensembl"/>
        </authorList>
    </citation>
    <scope>IDENTIFICATION</scope>
</reference>
<dbReference type="GeneID" id="100922176"/>
<comment type="subcellular location">
    <subcellularLocation>
        <location evidence="1">Membrane</location>
        <topology evidence="1">Multi-pass membrane protein</topology>
    </subcellularLocation>
</comment>
<reference evidence="9" key="3">
    <citation type="submission" date="2025-09" db="UniProtKB">
        <authorList>
            <consortium name="Ensembl"/>
        </authorList>
    </citation>
    <scope>IDENTIFICATION</scope>
</reference>
<dbReference type="RefSeq" id="XP_003759139.1">
    <property type="nucleotide sequence ID" value="XM_003759091.3"/>
</dbReference>
<evidence type="ECO:0000256" key="7">
    <source>
        <dbReference type="SAM" id="Phobius"/>
    </source>
</evidence>
<dbReference type="PANTHER" id="PTHR22776:SF45">
    <property type="entry name" value="CHEMOKINE-LIKE FACTOR"/>
    <property type="match status" value="1"/>
</dbReference>
<keyword evidence="4 5" id="KW-0472">Membrane</keyword>
<dbReference type="GeneTree" id="ENSGT00940000162264"/>
<feature type="transmembrane region" description="Helical" evidence="7">
    <location>
        <begin position="81"/>
        <end position="104"/>
    </location>
</feature>
<feature type="region of interest" description="Disordered" evidence="6">
    <location>
        <begin position="144"/>
        <end position="178"/>
    </location>
</feature>
<evidence type="ECO:0000259" key="8">
    <source>
        <dbReference type="PROSITE" id="PS51225"/>
    </source>
</evidence>